<dbReference type="OrthoDB" id="6117882at2759"/>
<accession>A0A8B6EJG4</accession>
<reference evidence="1" key="1">
    <citation type="submission" date="2018-11" db="EMBL/GenBank/DDBJ databases">
        <authorList>
            <person name="Alioto T."/>
            <person name="Alioto T."/>
        </authorList>
    </citation>
    <scope>NUCLEOTIDE SEQUENCE</scope>
</reference>
<dbReference type="AlphaFoldDB" id="A0A8B6EJG4"/>
<sequence>MAVSALEQSSGQQLVVTHVEESSILFHLRVKKGCFKDSNNFIQEVLRILKLLLPYAKDYLEYNLQVVLSINTVKERNENQVDAVNLLKHF</sequence>
<evidence type="ECO:0000313" key="2">
    <source>
        <dbReference type="Proteomes" id="UP000596742"/>
    </source>
</evidence>
<gene>
    <name evidence="1" type="ORF">MGAL_10B072448</name>
</gene>
<proteinExistence type="predicted"/>
<name>A0A8B6EJG4_MYTGA</name>
<keyword evidence="2" id="KW-1185">Reference proteome</keyword>
<organism evidence="1 2">
    <name type="scientific">Mytilus galloprovincialis</name>
    <name type="common">Mediterranean mussel</name>
    <dbReference type="NCBI Taxonomy" id="29158"/>
    <lineage>
        <taxon>Eukaryota</taxon>
        <taxon>Metazoa</taxon>
        <taxon>Spiralia</taxon>
        <taxon>Lophotrochozoa</taxon>
        <taxon>Mollusca</taxon>
        <taxon>Bivalvia</taxon>
        <taxon>Autobranchia</taxon>
        <taxon>Pteriomorphia</taxon>
        <taxon>Mytilida</taxon>
        <taxon>Mytiloidea</taxon>
        <taxon>Mytilidae</taxon>
        <taxon>Mytilinae</taxon>
        <taxon>Mytilus</taxon>
    </lineage>
</organism>
<dbReference type="Proteomes" id="UP000596742">
    <property type="component" value="Unassembled WGS sequence"/>
</dbReference>
<dbReference type="EMBL" id="UYJE01005291">
    <property type="protein sequence ID" value="VDI36000.1"/>
    <property type="molecule type" value="Genomic_DNA"/>
</dbReference>
<evidence type="ECO:0000313" key="1">
    <source>
        <dbReference type="EMBL" id="VDI36000.1"/>
    </source>
</evidence>
<comment type="caution">
    <text evidence="1">The sequence shown here is derived from an EMBL/GenBank/DDBJ whole genome shotgun (WGS) entry which is preliminary data.</text>
</comment>
<protein>
    <submittedName>
        <fullName evidence="1">Uncharacterized protein</fullName>
    </submittedName>
</protein>